<dbReference type="PRINTS" id="PR01988">
    <property type="entry name" value="EXPORTERBACE"/>
</dbReference>
<dbReference type="InterPro" id="IPR010290">
    <property type="entry name" value="TM_effector"/>
</dbReference>
<feature type="transmembrane region" description="Helical" evidence="7">
    <location>
        <begin position="390"/>
        <end position="411"/>
    </location>
</feature>
<evidence type="ECO:0000259" key="8">
    <source>
        <dbReference type="PROSITE" id="PS50850"/>
    </source>
</evidence>
<evidence type="ECO:0000256" key="6">
    <source>
        <dbReference type="ARBA" id="ARBA00023136"/>
    </source>
</evidence>
<dbReference type="Pfam" id="PF05977">
    <property type="entry name" value="MFS_3"/>
    <property type="match status" value="1"/>
</dbReference>
<feature type="transmembrane region" description="Helical" evidence="7">
    <location>
        <begin position="328"/>
        <end position="345"/>
    </location>
</feature>
<dbReference type="Gene3D" id="1.20.1250.20">
    <property type="entry name" value="MFS general substrate transporter like domains"/>
    <property type="match status" value="1"/>
</dbReference>
<feature type="transmembrane region" description="Helical" evidence="7">
    <location>
        <begin position="366"/>
        <end position="384"/>
    </location>
</feature>
<evidence type="ECO:0000256" key="4">
    <source>
        <dbReference type="ARBA" id="ARBA00022692"/>
    </source>
</evidence>
<feature type="transmembrane region" description="Helical" evidence="7">
    <location>
        <begin position="31"/>
        <end position="54"/>
    </location>
</feature>
<keyword evidence="10" id="KW-1185">Reference proteome</keyword>
<evidence type="ECO:0000313" key="10">
    <source>
        <dbReference type="Proteomes" id="UP000831880"/>
    </source>
</evidence>
<sequence length="430" mass="46447">MKQKNKGFTLQKFIPGNYLNLVKDNSNFRKLWIGLTASYFGDSFYELAIVWFAYSITGSGMQVGFILVATFLPSVLVGPFLGVIVDRFDRRRLMQLAQLIQGLSVGVLALSIAMGFFHMWLLYVLTIIQSTASALFLPAQNALVPHLVKREQIIQANSFFTSSRQVATLFGAVLGGGIVAWAGASVAIAFNALTFVLALLFIQFIHDTSKIDTDNAKKSQAGILADIQEGIRWLRNQPTMMSLLVLATIGNMALGPINVLVPMLIQEVFHANATALGLFDGALGLGVLLGGLGIGILNPKRIGLVFGIALSIEAIGMFLIFIAPVLPIAYAGSFMVGIAIVSKGLPLSSAFQIMVPSDLRGRVSSINNMIAGVTIPISYGLIGLFGDMIGAAYCFLLSSILFVICMVIAFLKSRLREFKLEKHETTAEVN</sequence>
<dbReference type="EMBL" id="CP095074">
    <property type="protein sequence ID" value="UOQ91457.1"/>
    <property type="molecule type" value="Genomic_DNA"/>
</dbReference>
<evidence type="ECO:0000256" key="1">
    <source>
        <dbReference type="ARBA" id="ARBA00004651"/>
    </source>
</evidence>
<dbReference type="InterPro" id="IPR022324">
    <property type="entry name" value="Bacilysin_exporter_BacE_put"/>
</dbReference>
<feature type="transmembrane region" description="Helical" evidence="7">
    <location>
        <begin position="188"/>
        <end position="205"/>
    </location>
</feature>
<proteinExistence type="predicted"/>
<organism evidence="9 10">
    <name type="scientific">Halobacillus shinanisalinarum</name>
    <dbReference type="NCBI Taxonomy" id="2932258"/>
    <lineage>
        <taxon>Bacteria</taxon>
        <taxon>Bacillati</taxon>
        <taxon>Bacillota</taxon>
        <taxon>Bacilli</taxon>
        <taxon>Bacillales</taxon>
        <taxon>Bacillaceae</taxon>
        <taxon>Halobacillus</taxon>
    </lineage>
</organism>
<keyword evidence="4 7" id="KW-0812">Transmembrane</keyword>
<evidence type="ECO:0000256" key="7">
    <source>
        <dbReference type="SAM" id="Phobius"/>
    </source>
</evidence>
<comment type="subcellular location">
    <subcellularLocation>
        <location evidence="1">Cell membrane</location>
        <topology evidence="1">Multi-pass membrane protein</topology>
    </subcellularLocation>
</comment>
<protein>
    <submittedName>
        <fullName evidence="9">MFS transporter</fullName>
    </submittedName>
</protein>
<keyword evidence="3" id="KW-1003">Cell membrane</keyword>
<keyword evidence="6 7" id="KW-0472">Membrane</keyword>
<dbReference type="CDD" id="cd06173">
    <property type="entry name" value="MFS_MefA_like"/>
    <property type="match status" value="1"/>
</dbReference>
<feature type="transmembrane region" description="Helical" evidence="7">
    <location>
        <begin position="243"/>
        <end position="265"/>
    </location>
</feature>
<feature type="transmembrane region" description="Helical" evidence="7">
    <location>
        <begin position="304"/>
        <end position="322"/>
    </location>
</feature>
<dbReference type="RefSeq" id="WP_244751073.1">
    <property type="nucleotide sequence ID" value="NZ_CP095074.1"/>
</dbReference>
<reference evidence="9 10" key="1">
    <citation type="submission" date="2022-04" db="EMBL/GenBank/DDBJ databases">
        <title>Halobacillus sp. isolated from saltern.</title>
        <authorList>
            <person name="Won M."/>
            <person name="Lee C.-M."/>
            <person name="Woen H.-Y."/>
            <person name="Kwon S.-W."/>
        </authorList>
    </citation>
    <scope>NUCLEOTIDE SEQUENCE [LARGE SCALE GENOMIC DNA]</scope>
    <source>
        <strain evidence="9 10">SSTM10-2</strain>
    </source>
</reference>
<dbReference type="Proteomes" id="UP000831880">
    <property type="component" value="Chromosome"/>
</dbReference>
<gene>
    <name evidence="9" type="ORF">MUO14_12760</name>
</gene>
<keyword evidence="5 7" id="KW-1133">Transmembrane helix</keyword>
<dbReference type="PANTHER" id="PTHR23513">
    <property type="entry name" value="INTEGRAL MEMBRANE EFFLUX PROTEIN-RELATED"/>
    <property type="match status" value="1"/>
</dbReference>
<dbReference type="InterPro" id="IPR020846">
    <property type="entry name" value="MFS_dom"/>
</dbReference>
<keyword evidence="2" id="KW-0813">Transport</keyword>
<dbReference type="InterPro" id="IPR036259">
    <property type="entry name" value="MFS_trans_sf"/>
</dbReference>
<dbReference type="SUPFAM" id="SSF103473">
    <property type="entry name" value="MFS general substrate transporter"/>
    <property type="match status" value="1"/>
</dbReference>
<evidence type="ECO:0000256" key="5">
    <source>
        <dbReference type="ARBA" id="ARBA00022989"/>
    </source>
</evidence>
<dbReference type="PANTHER" id="PTHR23513:SF6">
    <property type="entry name" value="MAJOR FACILITATOR SUPERFAMILY ASSOCIATED DOMAIN-CONTAINING PROTEIN"/>
    <property type="match status" value="1"/>
</dbReference>
<dbReference type="PROSITE" id="PS50850">
    <property type="entry name" value="MFS"/>
    <property type="match status" value="1"/>
</dbReference>
<name>A0ABY4GVP5_9BACI</name>
<feature type="transmembrane region" description="Helical" evidence="7">
    <location>
        <begin position="277"/>
        <end position="297"/>
    </location>
</feature>
<evidence type="ECO:0000313" key="9">
    <source>
        <dbReference type="EMBL" id="UOQ91457.1"/>
    </source>
</evidence>
<feature type="domain" description="Major facilitator superfamily (MFS) profile" evidence="8">
    <location>
        <begin position="27"/>
        <end position="417"/>
    </location>
</feature>
<evidence type="ECO:0000256" key="3">
    <source>
        <dbReference type="ARBA" id="ARBA00022475"/>
    </source>
</evidence>
<feature type="transmembrane region" description="Helical" evidence="7">
    <location>
        <begin position="60"/>
        <end position="84"/>
    </location>
</feature>
<accession>A0ABY4GVP5</accession>
<evidence type="ECO:0000256" key="2">
    <source>
        <dbReference type="ARBA" id="ARBA00022448"/>
    </source>
</evidence>